<dbReference type="InterPro" id="IPR017924">
    <property type="entry name" value="RNA-binding_YhbY"/>
</dbReference>
<dbReference type="AlphaFoldDB" id="A0A828PUL5"/>
<dbReference type="InterPro" id="IPR035920">
    <property type="entry name" value="YhbY-like_sf"/>
</dbReference>
<protein>
    <submittedName>
        <fullName evidence="4">RNA-binding protein</fullName>
    </submittedName>
</protein>
<sequence length="133" mass="14692">MHFTLKFAPFVLFSTPNFIHKQTTGLKTMSITLTTKQKQFLKGLAHHLSPVVMLGGNGLTEGVLAEIENALAHHELIKVKISGAERETKQLIIDAIVRETKAVPVQTIGHILVLYRQSEEKKISLPKATKAVS</sequence>
<dbReference type="SMART" id="SM01103">
    <property type="entry name" value="CRS1_YhbY"/>
    <property type="match status" value="1"/>
</dbReference>
<dbReference type="SUPFAM" id="SSF75471">
    <property type="entry name" value="YhbY-like"/>
    <property type="match status" value="1"/>
</dbReference>
<dbReference type="NCBIfam" id="TIGR00253">
    <property type="entry name" value="RNA_bind_YhbY"/>
    <property type="match status" value="1"/>
</dbReference>
<dbReference type="PANTHER" id="PTHR40065">
    <property type="entry name" value="RNA-BINDING PROTEIN YHBY"/>
    <property type="match status" value="1"/>
</dbReference>
<name>A0A828PUL5_ACTPL</name>
<evidence type="ECO:0000256" key="2">
    <source>
        <dbReference type="PROSITE-ProRule" id="PRU00626"/>
    </source>
</evidence>
<evidence type="ECO:0000256" key="1">
    <source>
        <dbReference type="ARBA" id="ARBA00022884"/>
    </source>
</evidence>
<organism evidence="4 5">
    <name type="scientific">Actinobacillus pleuropneumoniae serovar 6 str. Femo</name>
    <dbReference type="NCBI Taxonomy" id="754256"/>
    <lineage>
        <taxon>Bacteria</taxon>
        <taxon>Pseudomonadati</taxon>
        <taxon>Pseudomonadota</taxon>
        <taxon>Gammaproteobacteria</taxon>
        <taxon>Pasteurellales</taxon>
        <taxon>Pasteurellaceae</taxon>
        <taxon>Actinobacillus</taxon>
    </lineage>
</organism>
<dbReference type="EMBL" id="ADOG01000007">
    <property type="protein sequence ID" value="EFM92674.1"/>
    <property type="molecule type" value="Genomic_DNA"/>
</dbReference>
<dbReference type="Proteomes" id="UP000005341">
    <property type="component" value="Unassembled WGS sequence"/>
</dbReference>
<dbReference type="InterPro" id="IPR051925">
    <property type="entry name" value="RNA-binding_domain"/>
</dbReference>
<evidence type="ECO:0000313" key="4">
    <source>
        <dbReference type="EMBL" id="EFM92674.1"/>
    </source>
</evidence>
<dbReference type="PANTHER" id="PTHR40065:SF3">
    <property type="entry name" value="RNA-BINDING PROTEIN YHBY"/>
    <property type="match status" value="1"/>
</dbReference>
<dbReference type="Gene3D" id="3.30.110.60">
    <property type="entry name" value="YhbY-like"/>
    <property type="match status" value="1"/>
</dbReference>
<evidence type="ECO:0000259" key="3">
    <source>
        <dbReference type="PROSITE" id="PS51295"/>
    </source>
</evidence>
<dbReference type="PROSITE" id="PS51295">
    <property type="entry name" value="CRM"/>
    <property type="match status" value="1"/>
</dbReference>
<comment type="caution">
    <text evidence="4">The sequence shown here is derived from an EMBL/GenBank/DDBJ whole genome shotgun (WGS) entry which is preliminary data.</text>
</comment>
<evidence type="ECO:0000313" key="5">
    <source>
        <dbReference type="Proteomes" id="UP000005341"/>
    </source>
</evidence>
<reference evidence="4 5" key="1">
    <citation type="journal article" date="2010" name="J. Bacteriol.">
        <title>Comparative genomic characterization of Actinobacillus pleuropneumoniae.</title>
        <authorList>
            <person name="Xu Z."/>
            <person name="Chen X."/>
            <person name="Li L."/>
            <person name="Li T."/>
            <person name="Wang S."/>
            <person name="Chen H."/>
            <person name="Zhou R."/>
        </authorList>
    </citation>
    <scope>NUCLEOTIDE SEQUENCE [LARGE SCALE GENOMIC DNA]</scope>
    <source>
        <strain evidence="4 5">Femo</strain>
    </source>
</reference>
<dbReference type="InterPro" id="IPR001890">
    <property type="entry name" value="RNA-binding_CRM"/>
</dbReference>
<keyword evidence="1 2" id="KW-0694">RNA-binding</keyword>
<gene>
    <name evidence="4" type="ORF">appser6_4900</name>
</gene>
<dbReference type="Pfam" id="PF01985">
    <property type="entry name" value="CRS1_YhbY"/>
    <property type="match status" value="1"/>
</dbReference>
<feature type="domain" description="CRM" evidence="3">
    <location>
        <begin position="31"/>
        <end position="127"/>
    </location>
</feature>
<proteinExistence type="predicted"/>
<dbReference type="GO" id="GO:0003723">
    <property type="term" value="F:RNA binding"/>
    <property type="evidence" value="ECO:0007669"/>
    <property type="project" value="UniProtKB-UniRule"/>
</dbReference>
<accession>A0A828PUL5</accession>